<name>A0A6H5FVW2_9HEMI</name>
<evidence type="ECO:0000313" key="1">
    <source>
        <dbReference type="EMBL" id="CAA9993830.1"/>
    </source>
</evidence>
<evidence type="ECO:0000313" key="2">
    <source>
        <dbReference type="Proteomes" id="UP000479000"/>
    </source>
</evidence>
<dbReference type="Proteomes" id="UP000479000">
    <property type="component" value="Unassembled WGS sequence"/>
</dbReference>
<gene>
    <name evidence="1" type="ORF">NTEN_LOCUS706</name>
</gene>
<reference evidence="1 2" key="1">
    <citation type="submission" date="2020-02" db="EMBL/GenBank/DDBJ databases">
        <authorList>
            <person name="Ferguson B K."/>
        </authorList>
    </citation>
    <scope>NUCLEOTIDE SEQUENCE [LARGE SCALE GENOMIC DNA]</scope>
</reference>
<keyword evidence="2" id="KW-1185">Reference proteome</keyword>
<sequence length="53" mass="6006">MFSTQSCYGISPSYLSSYNNCHVYPNFGKVLSNCHRVAQPPLFLTDRRFAADT</sequence>
<protein>
    <submittedName>
        <fullName evidence="1">Uncharacterized protein</fullName>
    </submittedName>
</protein>
<feature type="non-terminal residue" evidence="1">
    <location>
        <position position="53"/>
    </location>
</feature>
<dbReference type="AlphaFoldDB" id="A0A6H5FVW2"/>
<organism evidence="1 2">
    <name type="scientific">Nesidiocoris tenuis</name>
    <dbReference type="NCBI Taxonomy" id="355587"/>
    <lineage>
        <taxon>Eukaryota</taxon>
        <taxon>Metazoa</taxon>
        <taxon>Ecdysozoa</taxon>
        <taxon>Arthropoda</taxon>
        <taxon>Hexapoda</taxon>
        <taxon>Insecta</taxon>
        <taxon>Pterygota</taxon>
        <taxon>Neoptera</taxon>
        <taxon>Paraneoptera</taxon>
        <taxon>Hemiptera</taxon>
        <taxon>Heteroptera</taxon>
        <taxon>Panheteroptera</taxon>
        <taxon>Cimicomorpha</taxon>
        <taxon>Miridae</taxon>
        <taxon>Dicyphina</taxon>
        <taxon>Nesidiocoris</taxon>
    </lineage>
</organism>
<accession>A0A6H5FVW2</accession>
<proteinExistence type="predicted"/>
<dbReference type="EMBL" id="CADCXU010001267">
    <property type="protein sequence ID" value="CAA9993830.1"/>
    <property type="molecule type" value="Genomic_DNA"/>
</dbReference>